<organism evidence="1 2">
    <name type="scientific">Nocardioides caricicola</name>
    <dbReference type="NCBI Taxonomy" id="634770"/>
    <lineage>
        <taxon>Bacteria</taxon>
        <taxon>Bacillati</taxon>
        <taxon>Actinomycetota</taxon>
        <taxon>Actinomycetes</taxon>
        <taxon>Propionibacteriales</taxon>
        <taxon>Nocardioidaceae</taxon>
        <taxon>Nocardioides</taxon>
    </lineage>
</organism>
<comment type="caution">
    <text evidence="1">The sequence shown here is derived from an EMBL/GenBank/DDBJ whole genome shotgun (WGS) entry which is preliminary data.</text>
</comment>
<sequence>MGTRLTHTMTYDASLAAVSAMLDDAAYREAVVTAQGGSDGSVSFEQVGDAVVVVISQVQPAEGIPGFARKFVGDEIPLLQREAWTSDDHADLEVTIPGKPGQVVGSIDLHEDGGTTTETVDVEITVNIPLVGGKIEKLIADLLRKALRAEEQVGRDYVLR</sequence>
<dbReference type="EMBL" id="JBHSMD010000010">
    <property type="protein sequence ID" value="MFC5495504.1"/>
    <property type="molecule type" value="Genomic_DNA"/>
</dbReference>
<protein>
    <submittedName>
        <fullName evidence="1">DUF2505 domain-containing protein</fullName>
    </submittedName>
</protein>
<keyword evidence="2" id="KW-1185">Reference proteome</keyword>
<gene>
    <name evidence="1" type="ORF">ACFPKY_20515</name>
</gene>
<evidence type="ECO:0000313" key="1">
    <source>
        <dbReference type="EMBL" id="MFC5495504.1"/>
    </source>
</evidence>
<accession>A0ABW0N993</accession>
<evidence type="ECO:0000313" key="2">
    <source>
        <dbReference type="Proteomes" id="UP001595956"/>
    </source>
</evidence>
<proteinExistence type="predicted"/>
<dbReference type="InterPro" id="IPR019639">
    <property type="entry name" value="DUF2505"/>
</dbReference>
<dbReference type="RefSeq" id="WP_345181552.1">
    <property type="nucleotide sequence ID" value="NZ_BAABFQ010000009.1"/>
</dbReference>
<reference evidence="2" key="1">
    <citation type="journal article" date="2019" name="Int. J. Syst. Evol. Microbiol.">
        <title>The Global Catalogue of Microorganisms (GCM) 10K type strain sequencing project: providing services to taxonomists for standard genome sequencing and annotation.</title>
        <authorList>
            <consortium name="The Broad Institute Genomics Platform"/>
            <consortium name="The Broad Institute Genome Sequencing Center for Infectious Disease"/>
            <person name="Wu L."/>
            <person name="Ma J."/>
        </authorList>
    </citation>
    <scope>NUCLEOTIDE SEQUENCE [LARGE SCALE GENOMIC DNA]</scope>
    <source>
        <strain evidence="2">KACC 13778</strain>
    </source>
</reference>
<name>A0ABW0N993_9ACTN</name>
<dbReference type="Pfam" id="PF10698">
    <property type="entry name" value="DUF2505"/>
    <property type="match status" value="1"/>
</dbReference>
<dbReference type="Proteomes" id="UP001595956">
    <property type="component" value="Unassembled WGS sequence"/>
</dbReference>